<protein>
    <submittedName>
        <fullName evidence="5">Helix-turn-helix domain-containing protein</fullName>
    </submittedName>
</protein>
<dbReference type="InterPro" id="IPR010499">
    <property type="entry name" value="AraC_E-bd"/>
</dbReference>
<dbReference type="Pfam" id="PF06445">
    <property type="entry name" value="GyrI-like"/>
    <property type="match status" value="1"/>
</dbReference>
<feature type="domain" description="HTH araC/xylS-type" evidence="4">
    <location>
        <begin position="17"/>
        <end position="116"/>
    </location>
</feature>
<dbReference type="PROSITE" id="PS01124">
    <property type="entry name" value="HTH_ARAC_FAMILY_2"/>
    <property type="match status" value="1"/>
</dbReference>
<evidence type="ECO:0000256" key="1">
    <source>
        <dbReference type="ARBA" id="ARBA00023015"/>
    </source>
</evidence>
<accession>A0ABQ6VMK5</accession>
<keyword evidence="1" id="KW-0805">Transcription regulation</keyword>
<dbReference type="Gene3D" id="3.20.80.10">
    <property type="entry name" value="Regulatory factor, effector binding domain"/>
    <property type="match status" value="1"/>
</dbReference>
<dbReference type="PROSITE" id="PS00041">
    <property type="entry name" value="HTH_ARAC_FAMILY_1"/>
    <property type="match status" value="1"/>
</dbReference>
<dbReference type="InterPro" id="IPR050908">
    <property type="entry name" value="SmbC-like"/>
</dbReference>
<dbReference type="PANTHER" id="PTHR40055">
    <property type="entry name" value="TRANSCRIPTIONAL REGULATOR YGIV-RELATED"/>
    <property type="match status" value="1"/>
</dbReference>
<comment type="caution">
    <text evidence="5">The sequence shown here is derived from an EMBL/GenBank/DDBJ whole genome shotgun (WGS) entry which is preliminary data.</text>
</comment>
<dbReference type="SMART" id="SM00871">
    <property type="entry name" value="AraC_E_bind"/>
    <property type="match status" value="1"/>
</dbReference>
<evidence type="ECO:0000313" key="5">
    <source>
        <dbReference type="EMBL" id="KAB7891868.1"/>
    </source>
</evidence>
<gene>
    <name evidence="5" type="ORF">GBG18_05380</name>
</gene>
<evidence type="ECO:0000259" key="4">
    <source>
        <dbReference type="PROSITE" id="PS01124"/>
    </source>
</evidence>
<dbReference type="PANTHER" id="PTHR40055:SF1">
    <property type="entry name" value="TRANSCRIPTIONAL REGULATOR YGIV-RELATED"/>
    <property type="match status" value="1"/>
</dbReference>
<evidence type="ECO:0000256" key="3">
    <source>
        <dbReference type="ARBA" id="ARBA00023163"/>
    </source>
</evidence>
<keyword evidence="2" id="KW-0238">DNA-binding</keyword>
<dbReference type="InterPro" id="IPR029442">
    <property type="entry name" value="GyrI-like"/>
</dbReference>
<dbReference type="PRINTS" id="PR00032">
    <property type="entry name" value="HTHARAC"/>
</dbReference>
<dbReference type="SUPFAM" id="SSF55136">
    <property type="entry name" value="Probable bacterial effector-binding domain"/>
    <property type="match status" value="1"/>
</dbReference>
<name>A0ABQ6VMK5_9BACT</name>
<evidence type="ECO:0000313" key="6">
    <source>
        <dbReference type="Proteomes" id="UP000461010"/>
    </source>
</evidence>
<dbReference type="InterPro" id="IPR009057">
    <property type="entry name" value="Homeodomain-like_sf"/>
</dbReference>
<evidence type="ECO:0000256" key="2">
    <source>
        <dbReference type="ARBA" id="ARBA00023125"/>
    </source>
</evidence>
<dbReference type="InterPro" id="IPR018062">
    <property type="entry name" value="HTH_AraC-typ_CS"/>
</dbReference>
<keyword evidence="6" id="KW-1185">Reference proteome</keyword>
<sequence>MIMKKAMTTKSHFEQINLALVYVQNNFNSIITVEELAKISAYSVFHFHRIFKEVTGQSVNNYIRNTRLEKASNLLLYNNHKSIQMIALECGFSTATSFTQAFKKMFSMTPKDWKKGGYTQKNSKKTFSMIEADESIIINPPEIVNSENIPILYTRVYKYENDISLIWHEMHEWCEAMNILEKPHKYIGLFHNHPSFLSYNTMRYSACIRTDEDINPSGKVGRCNLSCGKFAKFKFNCSHQELYKMMHLAYINWLQGSKYEVRNFPAYVEYKNPEYLMCNGVLEVDFYLPIQIIL</sequence>
<dbReference type="SMART" id="SM00342">
    <property type="entry name" value="HTH_ARAC"/>
    <property type="match status" value="1"/>
</dbReference>
<dbReference type="Gene3D" id="1.10.10.60">
    <property type="entry name" value="Homeodomain-like"/>
    <property type="match status" value="2"/>
</dbReference>
<proteinExistence type="predicted"/>
<dbReference type="Pfam" id="PF12833">
    <property type="entry name" value="HTH_18"/>
    <property type="match status" value="1"/>
</dbReference>
<dbReference type="EMBL" id="WFKJ01000011">
    <property type="protein sequence ID" value="KAB7891868.1"/>
    <property type="molecule type" value="Genomic_DNA"/>
</dbReference>
<dbReference type="InterPro" id="IPR011256">
    <property type="entry name" value="Reg_factor_effector_dom_sf"/>
</dbReference>
<dbReference type="SUPFAM" id="SSF46689">
    <property type="entry name" value="Homeodomain-like"/>
    <property type="match status" value="2"/>
</dbReference>
<dbReference type="InterPro" id="IPR018060">
    <property type="entry name" value="HTH_AraC"/>
</dbReference>
<dbReference type="Proteomes" id="UP000461010">
    <property type="component" value="Unassembled WGS sequence"/>
</dbReference>
<keyword evidence="3" id="KW-0804">Transcription</keyword>
<organism evidence="5 6">
    <name type="scientific">Poseidonibacter ostreae</name>
    <dbReference type="NCBI Taxonomy" id="2654171"/>
    <lineage>
        <taxon>Bacteria</taxon>
        <taxon>Pseudomonadati</taxon>
        <taxon>Campylobacterota</taxon>
        <taxon>Epsilonproteobacteria</taxon>
        <taxon>Campylobacterales</taxon>
        <taxon>Arcobacteraceae</taxon>
        <taxon>Poseidonibacter</taxon>
    </lineage>
</organism>
<reference evidence="5 6" key="1">
    <citation type="submission" date="2019-10" db="EMBL/GenBank/DDBJ databases">
        <title>Poseidonibacter ostreae sp. nov., isolated from the gut of the Ostrea denselamellosa.</title>
        <authorList>
            <person name="Choi A."/>
        </authorList>
    </citation>
    <scope>NUCLEOTIDE SEQUENCE [LARGE SCALE GENOMIC DNA]</scope>
    <source>
        <strain evidence="5 6">SJOD-M-5</strain>
    </source>
</reference>
<dbReference type="InterPro" id="IPR020449">
    <property type="entry name" value="Tscrpt_reg_AraC-type_HTH"/>
</dbReference>